<sequence>MIKTIYALVEDAEKADGFLGALRWTASAYQAHTTVHVLTPLPNFMPALAPLGGIYMPEAVLQEEGEAELGHVHRLLKHTDTPFEIVGFQDDMAWLSGTVKRHQPLADIVMVGTAESWEVDRLRWRVVETVIGTAGCPVLLLPPGRSFSQLKHAVFGWRSSPEARRALHDLTSLASPGARIDVTGVSEAAAADEQTQCELNEVCAYLHRLGFNASSAHLQDGRVAEALQVCTMECGADLLAVGAFARSRMREILSGGVTHDLVRDARVPVLLSR</sequence>
<organism evidence="2 3">
    <name type="scientific">Sphingomonas aerophila</name>
    <dbReference type="NCBI Taxonomy" id="1344948"/>
    <lineage>
        <taxon>Bacteria</taxon>
        <taxon>Pseudomonadati</taxon>
        <taxon>Pseudomonadota</taxon>
        <taxon>Alphaproteobacteria</taxon>
        <taxon>Sphingomonadales</taxon>
        <taxon>Sphingomonadaceae</taxon>
        <taxon>Sphingomonas</taxon>
    </lineage>
</organism>
<feature type="domain" description="UspA" evidence="1">
    <location>
        <begin position="184"/>
        <end position="272"/>
    </location>
</feature>
<comment type="caution">
    <text evidence="2">The sequence shown here is derived from an EMBL/GenBank/DDBJ whole genome shotgun (WGS) entry which is preliminary data.</text>
</comment>
<evidence type="ECO:0000313" key="3">
    <source>
        <dbReference type="Proteomes" id="UP000546200"/>
    </source>
</evidence>
<dbReference type="CDD" id="cd00293">
    <property type="entry name" value="USP-like"/>
    <property type="match status" value="1"/>
</dbReference>
<keyword evidence="3" id="KW-1185">Reference proteome</keyword>
<dbReference type="SUPFAM" id="SSF52402">
    <property type="entry name" value="Adenine nucleotide alpha hydrolases-like"/>
    <property type="match status" value="2"/>
</dbReference>
<name>A0A7W9EV94_9SPHN</name>
<dbReference type="RefSeq" id="WP_184055821.1">
    <property type="nucleotide sequence ID" value="NZ_JACIJK010000003.1"/>
</dbReference>
<reference evidence="2 3" key="1">
    <citation type="submission" date="2020-08" db="EMBL/GenBank/DDBJ databases">
        <title>Genomic Encyclopedia of Type Strains, Phase IV (KMG-IV): sequencing the most valuable type-strain genomes for metagenomic binning, comparative biology and taxonomic classification.</title>
        <authorList>
            <person name="Goeker M."/>
        </authorList>
    </citation>
    <scope>NUCLEOTIDE SEQUENCE [LARGE SCALE GENOMIC DNA]</scope>
    <source>
        <strain evidence="2 3">DSM 100044</strain>
    </source>
</reference>
<proteinExistence type="predicted"/>
<gene>
    <name evidence="2" type="ORF">FHS94_001318</name>
</gene>
<dbReference type="EMBL" id="JACIJK010000003">
    <property type="protein sequence ID" value="MBB5714487.1"/>
    <property type="molecule type" value="Genomic_DNA"/>
</dbReference>
<dbReference type="Proteomes" id="UP000546200">
    <property type="component" value="Unassembled WGS sequence"/>
</dbReference>
<accession>A0A7W9EV94</accession>
<dbReference type="Gene3D" id="3.40.50.12370">
    <property type="match status" value="1"/>
</dbReference>
<evidence type="ECO:0000313" key="2">
    <source>
        <dbReference type="EMBL" id="MBB5714487.1"/>
    </source>
</evidence>
<dbReference type="Pfam" id="PF00582">
    <property type="entry name" value="Usp"/>
    <property type="match status" value="1"/>
</dbReference>
<dbReference type="AlphaFoldDB" id="A0A7W9EV94"/>
<protein>
    <submittedName>
        <fullName evidence="2">Nucleotide-binding universal stress UspA family protein</fullName>
    </submittedName>
</protein>
<dbReference type="InterPro" id="IPR006016">
    <property type="entry name" value="UspA"/>
</dbReference>
<evidence type="ECO:0000259" key="1">
    <source>
        <dbReference type="Pfam" id="PF00582"/>
    </source>
</evidence>